<dbReference type="Proteomes" id="UP000663877">
    <property type="component" value="Unassembled WGS sequence"/>
</dbReference>
<dbReference type="OrthoDB" id="10058369at2759"/>
<sequence>MRLFQFISEINLFETDATDNISIRIQRLTTWFFISTFTTSLLIVTIYASLYAGEVHITIQNPTIDLYAELAAKYSIECDCSETSIPHKEFISLQPIYHQVCSSDFVTQRWIDYLCHSTEHSFYFYADFRSTAVQQFQLLAILCQLSIQETKDGLDLFLHTEIISDKLMSKDFLVAETQARIGTFKTNAPDALHYKLMFIREMIAGNALLSSTPNIFQFMFQYHDYGYGPVWKINHENVFHQTDGNFCTCKEFFTCYSRAGFFGGSLFNSDNSFAYLYIIDGWYTGCRPIDSLLSSTLKTFYN</sequence>
<keyword evidence="1" id="KW-0812">Transmembrane</keyword>
<dbReference type="Proteomes" id="UP000663832">
    <property type="component" value="Unassembled WGS sequence"/>
</dbReference>
<comment type="caution">
    <text evidence="3">The sequence shown here is derived from an EMBL/GenBank/DDBJ whole genome shotgun (WGS) entry which is preliminary data.</text>
</comment>
<evidence type="ECO:0000313" key="4">
    <source>
        <dbReference type="Proteomes" id="UP000663832"/>
    </source>
</evidence>
<evidence type="ECO:0000313" key="2">
    <source>
        <dbReference type="EMBL" id="CAF1074309.1"/>
    </source>
</evidence>
<keyword evidence="1" id="KW-1133">Transmembrane helix</keyword>
<organism evidence="3 4">
    <name type="scientific">Adineta steineri</name>
    <dbReference type="NCBI Taxonomy" id="433720"/>
    <lineage>
        <taxon>Eukaryota</taxon>
        <taxon>Metazoa</taxon>
        <taxon>Spiralia</taxon>
        <taxon>Gnathifera</taxon>
        <taxon>Rotifera</taxon>
        <taxon>Eurotatoria</taxon>
        <taxon>Bdelloidea</taxon>
        <taxon>Adinetida</taxon>
        <taxon>Adinetidae</taxon>
        <taxon>Adineta</taxon>
    </lineage>
</organism>
<dbReference type="EMBL" id="CAJNOI010000109">
    <property type="protein sequence ID" value="CAF1074309.1"/>
    <property type="molecule type" value="Genomic_DNA"/>
</dbReference>
<name>A0A814TP66_9BILA</name>
<evidence type="ECO:0000256" key="1">
    <source>
        <dbReference type="SAM" id="Phobius"/>
    </source>
</evidence>
<accession>A0A814TP66</accession>
<proteinExistence type="predicted"/>
<protein>
    <submittedName>
        <fullName evidence="3">Uncharacterized protein</fullName>
    </submittedName>
</protein>
<keyword evidence="1" id="KW-0472">Membrane</keyword>
<feature type="transmembrane region" description="Helical" evidence="1">
    <location>
        <begin position="31"/>
        <end position="52"/>
    </location>
</feature>
<dbReference type="AlphaFoldDB" id="A0A814TP66"/>
<keyword evidence="4" id="KW-1185">Reference proteome</keyword>
<evidence type="ECO:0000313" key="3">
    <source>
        <dbReference type="EMBL" id="CAF1163994.1"/>
    </source>
</evidence>
<dbReference type="EMBL" id="CAJNOM010000162">
    <property type="protein sequence ID" value="CAF1163994.1"/>
    <property type="molecule type" value="Genomic_DNA"/>
</dbReference>
<reference evidence="3" key="1">
    <citation type="submission" date="2021-02" db="EMBL/GenBank/DDBJ databases">
        <authorList>
            <person name="Nowell W R."/>
        </authorList>
    </citation>
    <scope>NUCLEOTIDE SEQUENCE</scope>
</reference>
<gene>
    <name evidence="2" type="ORF">BJG266_LOCUS19887</name>
    <name evidence="3" type="ORF">QVE165_LOCUS23725</name>
</gene>